<evidence type="ECO:0000256" key="1">
    <source>
        <dbReference type="SAM" id="MobiDB-lite"/>
    </source>
</evidence>
<dbReference type="AlphaFoldDB" id="M3C5D9"/>
<dbReference type="Proteomes" id="UP000011740">
    <property type="component" value="Unassembled WGS sequence"/>
</dbReference>
<protein>
    <submittedName>
        <fullName evidence="2">Uncharacterized protein</fullName>
    </submittedName>
</protein>
<accession>M3C5D9</accession>
<comment type="caution">
    <text evidence="2">The sequence shown here is derived from an EMBL/GenBank/DDBJ whole genome shotgun (WGS) entry which is preliminary data.</text>
</comment>
<proteinExistence type="predicted"/>
<name>M3C5D9_STRM1</name>
<dbReference type="EMBL" id="AORZ01000056">
    <property type="protein sequence ID" value="EME99166.1"/>
    <property type="molecule type" value="Genomic_DNA"/>
</dbReference>
<gene>
    <name evidence="2" type="ORF">H340_17939</name>
</gene>
<reference evidence="2 3" key="1">
    <citation type="journal article" date="2013" name="Genome Announc.">
        <title>Whole-Genome Shotgun Assembly and Analysis of the Genome of Streptomyces mobaraensis DSM 40847, a Strain for Industrial Production of Microbial Transglutaminase.</title>
        <authorList>
            <person name="Yang H."/>
            <person name="He T."/>
            <person name="Wu W."/>
            <person name="Zhu W."/>
            <person name="Lu B."/>
            <person name="Sun W."/>
        </authorList>
    </citation>
    <scope>NUCLEOTIDE SEQUENCE [LARGE SCALE GENOMIC DNA]</scope>
    <source>
        <strain evidence="2 3">DSM 40847</strain>
    </source>
</reference>
<feature type="region of interest" description="Disordered" evidence="1">
    <location>
        <begin position="1"/>
        <end position="70"/>
    </location>
</feature>
<evidence type="ECO:0000313" key="3">
    <source>
        <dbReference type="Proteomes" id="UP000011740"/>
    </source>
</evidence>
<sequence length="70" mass="7505">MPPGRAGPGPVRASDSRSRPCRRSQPAREEGSDRDGGWPDRETQPEVADSATTTSTAVMGILDIRPTMPE</sequence>
<evidence type="ECO:0000313" key="2">
    <source>
        <dbReference type="EMBL" id="EME99166.1"/>
    </source>
</evidence>
<feature type="compositionally biased region" description="Basic and acidic residues" evidence="1">
    <location>
        <begin position="26"/>
        <end position="44"/>
    </location>
</feature>
<organism evidence="2 3">
    <name type="scientific">Streptomyces mobaraensis (strain ATCC 29032 / DSM 40847 / JCM 4168 / NBRC 13819 / NCIMB 11159 / IPCR 16-22)</name>
    <dbReference type="NCBI Taxonomy" id="1223523"/>
    <lineage>
        <taxon>Bacteria</taxon>
        <taxon>Bacillati</taxon>
        <taxon>Actinomycetota</taxon>
        <taxon>Actinomycetes</taxon>
        <taxon>Kitasatosporales</taxon>
        <taxon>Streptomycetaceae</taxon>
        <taxon>Streptomyces</taxon>
    </lineage>
</organism>